<reference evidence="2 3" key="1">
    <citation type="submission" date="2020-03" db="EMBL/GenBank/DDBJ databases">
        <authorList>
            <person name="Picone N."/>
        </authorList>
    </citation>
    <scope>NUCLEOTIDE SEQUENCE [LARGE SCALE GENOMIC DNA]</scope>
    <source>
        <strain evidence="2">NSCAC1</strain>
    </source>
</reference>
<keyword evidence="3" id="KW-1185">Reference proteome</keyword>
<feature type="transmembrane region" description="Helical" evidence="1">
    <location>
        <begin position="126"/>
        <end position="145"/>
    </location>
</feature>
<dbReference type="EMBL" id="LR778175">
    <property type="protein sequence ID" value="CAB1274379.1"/>
    <property type="molecule type" value="Genomic_DNA"/>
</dbReference>
<evidence type="ECO:0000313" key="2">
    <source>
        <dbReference type="EMBL" id="CAB1274379.1"/>
    </source>
</evidence>
<dbReference type="RefSeq" id="WP_197744537.1">
    <property type="nucleotide sequence ID" value="NZ_LR778175.1"/>
</dbReference>
<evidence type="ECO:0000313" key="3">
    <source>
        <dbReference type="Proteomes" id="UP000516072"/>
    </source>
</evidence>
<accession>A0A7G1Q7I0</accession>
<feature type="transmembrane region" description="Helical" evidence="1">
    <location>
        <begin position="95"/>
        <end position="114"/>
    </location>
</feature>
<feature type="transmembrane region" description="Helical" evidence="1">
    <location>
        <begin position="165"/>
        <end position="186"/>
    </location>
</feature>
<dbReference type="Proteomes" id="UP000516072">
    <property type="component" value="Chromosome"/>
</dbReference>
<name>A0A7G1Q7I0_9GAMM</name>
<keyword evidence="1" id="KW-0472">Membrane</keyword>
<evidence type="ECO:0008006" key="4">
    <source>
        <dbReference type="Google" id="ProtNLM"/>
    </source>
</evidence>
<dbReference type="KEGG" id="ntg:NSCAC_0139"/>
<evidence type="ECO:0000256" key="1">
    <source>
        <dbReference type="SAM" id="Phobius"/>
    </source>
</evidence>
<keyword evidence="1" id="KW-1133">Transmembrane helix</keyword>
<protein>
    <recommendedName>
        <fullName evidence="4">Transmembrane protein</fullName>
    </recommendedName>
</protein>
<feature type="transmembrane region" description="Helical" evidence="1">
    <location>
        <begin position="62"/>
        <end position="83"/>
    </location>
</feature>
<dbReference type="AlphaFoldDB" id="A0A7G1Q7I0"/>
<gene>
    <name evidence="2" type="ORF">NSCAC_0139</name>
</gene>
<proteinExistence type="predicted"/>
<sequence>MRTKIIKYTPYILWLSLALPPLRYLLESSMTMHMLVQLPILAVIGWKITPTLSNRIKETINLWNRWGISGTVSVIFTMLYWMLPRSLDTAISDPYFELIKFITVPLFIGAALGLSWYQLHPVARGVLMLEFWATFMRLGWLYVVLPNRLCANYLLGDQQVLGRSLLMLGTIWAVSWSFQILFGVRWNKLISSIIK</sequence>
<keyword evidence="1" id="KW-0812">Transmembrane</keyword>
<organism evidence="2 3">
    <name type="scientific">Candidatus Nitrosacidococcus tergens</name>
    <dbReference type="NCBI Taxonomy" id="553981"/>
    <lineage>
        <taxon>Bacteria</taxon>
        <taxon>Pseudomonadati</taxon>
        <taxon>Pseudomonadota</taxon>
        <taxon>Gammaproteobacteria</taxon>
        <taxon>Chromatiales</taxon>
        <taxon>Chromatiaceae</taxon>
        <taxon>Candidatus Nitrosacidococcus</taxon>
    </lineage>
</organism>